<dbReference type="STRING" id="72664.V4KYB5"/>
<feature type="region of interest" description="Disordered" evidence="1">
    <location>
        <begin position="1"/>
        <end position="147"/>
    </location>
</feature>
<dbReference type="InterPro" id="IPR001660">
    <property type="entry name" value="SAM"/>
</dbReference>
<reference evidence="3 4" key="1">
    <citation type="journal article" date="2013" name="Front. Plant Sci.">
        <title>The Reference Genome of the Halophytic Plant Eutrema salsugineum.</title>
        <authorList>
            <person name="Yang R."/>
            <person name="Jarvis D.E."/>
            <person name="Chen H."/>
            <person name="Beilstein M.A."/>
            <person name="Grimwood J."/>
            <person name="Jenkins J."/>
            <person name="Shu S."/>
            <person name="Prochnik S."/>
            <person name="Xin M."/>
            <person name="Ma C."/>
            <person name="Schmutz J."/>
            <person name="Wing R.A."/>
            <person name="Mitchell-Olds T."/>
            <person name="Schumaker K.S."/>
            <person name="Wang X."/>
        </authorList>
    </citation>
    <scope>NUCLEOTIDE SEQUENCE [LARGE SCALE GENOMIC DNA]</scope>
</reference>
<keyword evidence="4" id="KW-1185">Reference proteome</keyword>
<organism evidence="3 4">
    <name type="scientific">Eutrema salsugineum</name>
    <name type="common">Saltwater cress</name>
    <name type="synonym">Sisymbrium salsugineum</name>
    <dbReference type="NCBI Taxonomy" id="72664"/>
    <lineage>
        <taxon>Eukaryota</taxon>
        <taxon>Viridiplantae</taxon>
        <taxon>Streptophyta</taxon>
        <taxon>Embryophyta</taxon>
        <taxon>Tracheophyta</taxon>
        <taxon>Spermatophyta</taxon>
        <taxon>Magnoliopsida</taxon>
        <taxon>eudicotyledons</taxon>
        <taxon>Gunneridae</taxon>
        <taxon>Pentapetalae</taxon>
        <taxon>rosids</taxon>
        <taxon>malvids</taxon>
        <taxon>Brassicales</taxon>
        <taxon>Brassicaceae</taxon>
        <taxon>Eutremeae</taxon>
        <taxon>Eutrema</taxon>
    </lineage>
</organism>
<dbReference type="Gene3D" id="1.10.150.50">
    <property type="entry name" value="Transcription Factor, Ets-1"/>
    <property type="match status" value="1"/>
</dbReference>
<feature type="compositionally biased region" description="Basic and acidic residues" evidence="1">
    <location>
        <begin position="1"/>
        <end position="14"/>
    </location>
</feature>
<dbReference type="Pfam" id="PF00536">
    <property type="entry name" value="SAM_1"/>
    <property type="match status" value="1"/>
</dbReference>
<evidence type="ECO:0000256" key="1">
    <source>
        <dbReference type="SAM" id="MobiDB-lite"/>
    </source>
</evidence>
<feature type="domain" description="SAM" evidence="2">
    <location>
        <begin position="145"/>
        <end position="177"/>
    </location>
</feature>
<proteinExistence type="predicted"/>
<evidence type="ECO:0000313" key="4">
    <source>
        <dbReference type="Proteomes" id="UP000030689"/>
    </source>
</evidence>
<sequence length="182" mass="20657">MYSDRMEAEAESRKTVKNRLNGGSVDISSRGRQVTRKRERQDDDKWQHDLFDDDMPRISNRRVDPKDLRLKLQKKHHGLQSRLGAKLSVPDLRDKLSGTMNSQPRISNPPKSRTEAARPGIKKVSGETKSETRTASNKATKKKSQQVDMDALMHMTDDDLKALLIPMGPRKKILLSLGSKRG</sequence>
<dbReference type="KEGG" id="eus:EUTSA_v10004989mg"/>
<dbReference type="OMA" id="LRHMTDD"/>
<feature type="compositionally biased region" description="Polar residues" evidence="1">
    <location>
        <begin position="98"/>
        <end position="111"/>
    </location>
</feature>
<evidence type="ECO:0000259" key="2">
    <source>
        <dbReference type="Pfam" id="PF00536"/>
    </source>
</evidence>
<feature type="compositionally biased region" description="Basic and acidic residues" evidence="1">
    <location>
        <begin position="39"/>
        <end position="70"/>
    </location>
</feature>
<dbReference type="eggNOG" id="KOG4374">
    <property type="taxonomic scope" value="Eukaryota"/>
</dbReference>
<dbReference type="Proteomes" id="UP000030689">
    <property type="component" value="Unassembled WGS sequence"/>
</dbReference>
<accession>V4KYB5</accession>
<dbReference type="InterPro" id="IPR013761">
    <property type="entry name" value="SAM/pointed_sf"/>
</dbReference>
<gene>
    <name evidence="3" type="ORF">EUTSA_v10004989mg</name>
</gene>
<dbReference type="Gramene" id="ESQ32433">
    <property type="protein sequence ID" value="ESQ32433"/>
    <property type="gene ID" value="EUTSA_v10004989mg"/>
</dbReference>
<dbReference type="AlphaFoldDB" id="V4KYB5"/>
<name>V4KYB5_EUTSA</name>
<protein>
    <recommendedName>
        <fullName evidence="2">SAM domain-containing protein</fullName>
    </recommendedName>
</protein>
<dbReference type="EMBL" id="KI517748">
    <property type="protein sequence ID" value="ESQ32433.1"/>
    <property type="molecule type" value="Genomic_DNA"/>
</dbReference>
<evidence type="ECO:0000313" key="3">
    <source>
        <dbReference type="EMBL" id="ESQ32433.1"/>
    </source>
</evidence>
<dbReference type="SUPFAM" id="SSF47769">
    <property type="entry name" value="SAM/Pointed domain"/>
    <property type="match status" value="1"/>
</dbReference>